<keyword evidence="3 8" id="KW-0762">Sugar transport</keyword>
<evidence type="ECO:0000313" key="9">
    <source>
        <dbReference type="Proteomes" id="UP000642107"/>
    </source>
</evidence>
<dbReference type="Proteomes" id="UP000642107">
    <property type="component" value="Unassembled WGS sequence"/>
</dbReference>
<dbReference type="Gene3D" id="2.70.70.10">
    <property type="entry name" value="Glucose Permease (Domain IIA)"/>
    <property type="match status" value="1"/>
</dbReference>
<sequence>MAMADVDDPVFSAGYVGPGVAIVPDPEAGRDAVAPIDGTIVKVHPHAFVIAGTDGRGVLVHLGINTVQLDGDGFTVHHQQGDTVQRGDVLISWDPAAVEAGGRSAVCPVVALDAPADALTGAPADGTDVTVTDTLFVWG</sequence>
<dbReference type="InterPro" id="IPR011055">
    <property type="entry name" value="Dup_hybrid_motif"/>
</dbReference>
<feature type="domain" description="PTS EIIA type-1" evidence="7">
    <location>
        <begin position="8"/>
        <end position="113"/>
    </location>
</feature>
<dbReference type="PANTHER" id="PTHR45008">
    <property type="entry name" value="PTS SYSTEM GLUCOSE-SPECIFIC EIIA COMPONENT"/>
    <property type="match status" value="1"/>
</dbReference>
<dbReference type="PANTHER" id="PTHR45008:SF1">
    <property type="entry name" value="PTS SYSTEM GLUCOSE-SPECIFIC EIIA COMPONENT"/>
    <property type="match status" value="1"/>
</dbReference>
<keyword evidence="6" id="KW-0418">Kinase</keyword>
<keyword evidence="5" id="KW-0598">Phosphotransferase system</keyword>
<proteinExistence type="predicted"/>
<dbReference type="PROSITE" id="PS00371">
    <property type="entry name" value="PTS_EIIA_TYPE_1_HIS"/>
    <property type="match status" value="1"/>
</dbReference>
<evidence type="ECO:0000256" key="6">
    <source>
        <dbReference type="ARBA" id="ARBA00022777"/>
    </source>
</evidence>
<protein>
    <submittedName>
        <fullName evidence="8">PTS glucose transporter subunit IIA</fullName>
    </submittedName>
</protein>
<evidence type="ECO:0000256" key="4">
    <source>
        <dbReference type="ARBA" id="ARBA00022679"/>
    </source>
</evidence>
<dbReference type="InterPro" id="IPR001127">
    <property type="entry name" value="PTS_EIIA_1_perm"/>
</dbReference>
<dbReference type="SUPFAM" id="SSF51261">
    <property type="entry name" value="Duplicated hybrid motif"/>
    <property type="match status" value="1"/>
</dbReference>
<evidence type="ECO:0000256" key="1">
    <source>
        <dbReference type="ARBA" id="ARBA00004496"/>
    </source>
</evidence>
<evidence type="ECO:0000256" key="3">
    <source>
        <dbReference type="ARBA" id="ARBA00022597"/>
    </source>
</evidence>
<evidence type="ECO:0000313" key="8">
    <source>
        <dbReference type="EMBL" id="MBD9698260.1"/>
    </source>
</evidence>
<dbReference type="Pfam" id="PF00358">
    <property type="entry name" value="PTS_EIIA_1"/>
    <property type="match status" value="1"/>
</dbReference>
<evidence type="ECO:0000256" key="5">
    <source>
        <dbReference type="ARBA" id="ARBA00022683"/>
    </source>
</evidence>
<keyword evidence="2" id="KW-0813">Transport</keyword>
<keyword evidence="9" id="KW-1185">Reference proteome</keyword>
<comment type="caution">
    <text evidence="8">The sequence shown here is derived from an EMBL/GenBank/DDBJ whole genome shotgun (WGS) entry which is preliminary data.</text>
</comment>
<dbReference type="PROSITE" id="PS51093">
    <property type="entry name" value="PTS_EIIA_TYPE_1"/>
    <property type="match status" value="1"/>
</dbReference>
<name>A0ABR9DQK1_9MICO</name>
<keyword evidence="4" id="KW-0808">Transferase</keyword>
<evidence type="ECO:0000259" key="7">
    <source>
        <dbReference type="PROSITE" id="PS51093"/>
    </source>
</evidence>
<evidence type="ECO:0000256" key="2">
    <source>
        <dbReference type="ARBA" id="ARBA00022448"/>
    </source>
</evidence>
<reference evidence="8 9" key="1">
    <citation type="submission" date="2020-09" db="EMBL/GenBank/DDBJ databases">
        <title>Flavimobilis rhizosphaerae sp. nov., isolated from rhizosphere soil of Spartina alterniflora.</title>
        <authorList>
            <person name="Hanqin C."/>
        </authorList>
    </citation>
    <scope>NUCLEOTIDE SEQUENCE [LARGE SCALE GENOMIC DNA]</scope>
    <source>
        <strain evidence="8 9">GY 10621</strain>
    </source>
</reference>
<gene>
    <name evidence="8" type="ORF">IGS67_01965</name>
</gene>
<dbReference type="InterPro" id="IPR050890">
    <property type="entry name" value="PTS_EIIA_component"/>
</dbReference>
<accession>A0ABR9DQK1</accession>
<dbReference type="EMBL" id="JACZDF010000001">
    <property type="protein sequence ID" value="MBD9698260.1"/>
    <property type="molecule type" value="Genomic_DNA"/>
</dbReference>
<organism evidence="8 9">
    <name type="scientific">Flavimobilis rhizosphaerae</name>
    <dbReference type="NCBI Taxonomy" id="2775421"/>
    <lineage>
        <taxon>Bacteria</taxon>
        <taxon>Bacillati</taxon>
        <taxon>Actinomycetota</taxon>
        <taxon>Actinomycetes</taxon>
        <taxon>Micrococcales</taxon>
        <taxon>Jonesiaceae</taxon>
        <taxon>Flavimobilis</taxon>
    </lineage>
</organism>
<comment type="subcellular location">
    <subcellularLocation>
        <location evidence="1">Cytoplasm</location>
    </subcellularLocation>
</comment>